<organism evidence="1 2">
    <name type="scientific">Vespula maculifrons</name>
    <name type="common">Eastern yellow jacket</name>
    <name type="synonym">Wasp</name>
    <dbReference type="NCBI Taxonomy" id="7453"/>
    <lineage>
        <taxon>Eukaryota</taxon>
        <taxon>Metazoa</taxon>
        <taxon>Ecdysozoa</taxon>
        <taxon>Arthropoda</taxon>
        <taxon>Hexapoda</taxon>
        <taxon>Insecta</taxon>
        <taxon>Pterygota</taxon>
        <taxon>Neoptera</taxon>
        <taxon>Endopterygota</taxon>
        <taxon>Hymenoptera</taxon>
        <taxon>Apocrita</taxon>
        <taxon>Aculeata</taxon>
        <taxon>Vespoidea</taxon>
        <taxon>Vespidae</taxon>
        <taxon>Vespinae</taxon>
        <taxon>Vespula</taxon>
    </lineage>
</organism>
<proteinExistence type="predicted"/>
<comment type="caution">
    <text evidence="1">The sequence shown here is derived from an EMBL/GenBank/DDBJ whole genome shotgun (WGS) entry which is preliminary data.</text>
</comment>
<gene>
    <name evidence="1" type="ORF">V1477_016777</name>
</gene>
<accession>A0ABD2B467</accession>
<dbReference type="AlphaFoldDB" id="A0ABD2B467"/>
<dbReference type="Proteomes" id="UP001607303">
    <property type="component" value="Unassembled WGS sequence"/>
</dbReference>
<evidence type="ECO:0000313" key="2">
    <source>
        <dbReference type="Proteomes" id="UP001607303"/>
    </source>
</evidence>
<dbReference type="EMBL" id="JAYRBN010000100">
    <property type="protein sequence ID" value="KAL2727501.1"/>
    <property type="molecule type" value="Genomic_DNA"/>
</dbReference>
<keyword evidence="2" id="KW-1185">Reference proteome</keyword>
<sequence length="85" mass="9714">MATPTPTATAMATATATATTSVATTTKYTREEARHDCPLYHCVYLCALITSNMARDWERSWFGGGERYSFLYWVFPKYLMCLKQR</sequence>
<protein>
    <recommendedName>
        <fullName evidence="3">Secreted protein</fullName>
    </recommendedName>
</protein>
<evidence type="ECO:0008006" key="3">
    <source>
        <dbReference type="Google" id="ProtNLM"/>
    </source>
</evidence>
<evidence type="ECO:0000313" key="1">
    <source>
        <dbReference type="EMBL" id="KAL2727501.1"/>
    </source>
</evidence>
<reference evidence="1 2" key="1">
    <citation type="journal article" date="2024" name="Ann. Entomol. Soc. Am.">
        <title>Genomic analyses of the southern and eastern yellowjacket wasps (Hymenoptera: Vespidae) reveal evolutionary signatures of social life.</title>
        <authorList>
            <person name="Catto M.A."/>
            <person name="Caine P.B."/>
            <person name="Orr S.E."/>
            <person name="Hunt B.G."/>
            <person name="Goodisman M.A.D."/>
        </authorList>
    </citation>
    <scope>NUCLEOTIDE SEQUENCE [LARGE SCALE GENOMIC DNA]</scope>
    <source>
        <strain evidence="1">232</strain>
        <tissue evidence="1">Head and thorax</tissue>
    </source>
</reference>
<name>A0ABD2B467_VESMC</name>